<reference evidence="2" key="1">
    <citation type="submission" date="2017-09" db="EMBL/GenBank/DDBJ databases">
        <title>Depth-based differentiation of microbial function through sediment-hosted aquifers and enrichment of novel symbionts in the deep terrestrial subsurface.</title>
        <authorList>
            <person name="Probst A.J."/>
            <person name="Ladd B."/>
            <person name="Jarett J.K."/>
            <person name="Geller-Mcgrath D.E."/>
            <person name="Sieber C.M.K."/>
            <person name="Emerson J.B."/>
            <person name="Anantharaman K."/>
            <person name="Thomas B.C."/>
            <person name="Malmstrom R."/>
            <person name="Stieglmeier M."/>
            <person name="Klingl A."/>
            <person name="Woyke T."/>
            <person name="Ryan C.M."/>
            <person name="Banfield J.F."/>
        </authorList>
    </citation>
    <scope>NUCLEOTIDE SEQUENCE [LARGE SCALE GENOMIC DNA]</scope>
</reference>
<accession>A0A2M6W6R7</accession>
<protein>
    <submittedName>
        <fullName evidence="1">Uncharacterized protein</fullName>
    </submittedName>
</protein>
<evidence type="ECO:0000313" key="2">
    <source>
        <dbReference type="Proteomes" id="UP000231426"/>
    </source>
</evidence>
<dbReference type="Proteomes" id="UP000231426">
    <property type="component" value="Unassembled WGS sequence"/>
</dbReference>
<organism evidence="1 2">
    <name type="scientific">Candidatus Magasanikbacteria bacterium CG10_big_fil_rev_8_21_14_0_10_36_32</name>
    <dbReference type="NCBI Taxonomy" id="1974646"/>
    <lineage>
        <taxon>Bacteria</taxon>
        <taxon>Candidatus Magasanikiibacteriota</taxon>
    </lineage>
</organism>
<gene>
    <name evidence="1" type="ORF">COU29_01710</name>
</gene>
<dbReference type="AlphaFoldDB" id="A0A2M6W6R7"/>
<proteinExistence type="predicted"/>
<comment type="caution">
    <text evidence="1">The sequence shown here is derived from an EMBL/GenBank/DDBJ whole genome shotgun (WGS) entry which is preliminary data.</text>
</comment>
<dbReference type="EMBL" id="PFBV01000003">
    <property type="protein sequence ID" value="PIT88480.1"/>
    <property type="molecule type" value="Genomic_DNA"/>
</dbReference>
<sequence>MEKFQNEFQHYSPYEVRKSFELEGVNLKKIDQLAYAVNKDNFVVTVAKSGHGKMTRDKDRRDLEGGWIFPKQGKITFYSGTLGEVSDKENVRLAIELALGMNLRIAD</sequence>
<name>A0A2M6W6R7_9BACT</name>
<evidence type="ECO:0000313" key="1">
    <source>
        <dbReference type="EMBL" id="PIT88480.1"/>
    </source>
</evidence>